<dbReference type="NCBIfam" id="TIGR01509">
    <property type="entry name" value="HAD-SF-IA-v3"/>
    <property type="match status" value="1"/>
</dbReference>
<comment type="caution">
    <text evidence="1">The sequence shown here is derived from an EMBL/GenBank/DDBJ whole genome shotgun (WGS) entry which is preliminary data.</text>
</comment>
<gene>
    <name evidence="1" type="ORF">QUV91_04555</name>
</gene>
<dbReference type="SUPFAM" id="SSF56784">
    <property type="entry name" value="HAD-like"/>
    <property type="match status" value="1"/>
</dbReference>
<dbReference type="GO" id="GO:0016787">
    <property type="term" value="F:hydrolase activity"/>
    <property type="evidence" value="ECO:0007669"/>
    <property type="project" value="UniProtKB-KW"/>
</dbReference>
<keyword evidence="2" id="KW-1185">Reference proteome</keyword>
<proteinExistence type="predicted"/>
<dbReference type="InterPro" id="IPR051806">
    <property type="entry name" value="HAD-like_SPP"/>
</dbReference>
<evidence type="ECO:0000313" key="1">
    <source>
        <dbReference type="EMBL" id="MDM8076317.1"/>
    </source>
</evidence>
<dbReference type="InterPro" id="IPR006439">
    <property type="entry name" value="HAD-SF_hydro_IA"/>
</dbReference>
<dbReference type="InterPro" id="IPR023214">
    <property type="entry name" value="HAD_sf"/>
</dbReference>
<keyword evidence="1" id="KW-0378">Hydrolase</keyword>
<name>A0ABT7TWV2_ACTVI</name>
<dbReference type="PANTHER" id="PTHR43481:SF4">
    <property type="entry name" value="GLYCEROL-1-PHOSPHATE PHOSPHOHYDROLASE 1-RELATED"/>
    <property type="match status" value="1"/>
</dbReference>
<accession>A0ABT7TWV2</accession>
<dbReference type="Proteomes" id="UP001529257">
    <property type="component" value="Unassembled WGS sequence"/>
</dbReference>
<evidence type="ECO:0000313" key="2">
    <source>
        <dbReference type="Proteomes" id="UP001529257"/>
    </source>
</evidence>
<sequence length="124" mass="12763">MEASGAAAFMTALIDARVPLALVTSAPIALMRVRMEDAGVPIPPVVVSAGDVERGKPDPDPYLKAAELLGVPISSCLVLEDALSGYTSARRAGAQVLLVGDGVPEAGSHIPRIADFTGITFTIH</sequence>
<dbReference type="PANTHER" id="PTHR43481">
    <property type="entry name" value="FRUCTOSE-1-PHOSPHATE PHOSPHATASE"/>
    <property type="match status" value="1"/>
</dbReference>
<dbReference type="Pfam" id="PF00702">
    <property type="entry name" value="Hydrolase"/>
    <property type="match status" value="1"/>
</dbReference>
<dbReference type="Gene3D" id="3.40.50.1000">
    <property type="entry name" value="HAD superfamily/HAD-like"/>
    <property type="match status" value="1"/>
</dbReference>
<dbReference type="EMBL" id="JAUDBR010000005">
    <property type="protein sequence ID" value="MDM8076317.1"/>
    <property type="molecule type" value="Genomic_DNA"/>
</dbReference>
<organism evidence="1 2">
    <name type="scientific">Actinomyces viscosus</name>
    <dbReference type="NCBI Taxonomy" id="1656"/>
    <lineage>
        <taxon>Bacteria</taxon>
        <taxon>Bacillati</taxon>
        <taxon>Actinomycetota</taxon>
        <taxon>Actinomycetes</taxon>
        <taxon>Actinomycetales</taxon>
        <taxon>Actinomycetaceae</taxon>
        <taxon>Actinomyces</taxon>
    </lineage>
</organism>
<dbReference type="InterPro" id="IPR036412">
    <property type="entry name" value="HAD-like_sf"/>
</dbReference>
<reference evidence="2" key="1">
    <citation type="submission" date="2023-06" db="EMBL/GenBank/DDBJ databases">
        <title>Identification and characterization of horizontal gene transfer across gut microbiota members of farm animals based on homology search.</title>
        <authorList>
            <person name="Zeman M."/>
            <person name="Kubasova T."/>
            <person name="Jahodarova E."/>
            <person name="Nykrynova M."/>
            <person name="Rychlik I."/>
        </authorList>
    </citation>
    <scope>NUCLEOTIDE SEQUENCE [LARGE SCALE GENOMIC DNA]</scope>
    <source>
        <strain evidence="2">ET81</strain>
    </source>
</reference>
<protein>
    <submittedName>
        <fullName evidence="1">HAD-IA family hydrolase</fullName>
    </submittedName>
</protein>